<dbReference type="PROSITE" id="PS51077">
    <property type="entry name" value="HTH_ICLR"/>
    <property type="match status" value="1"/>
</dbReference>
<keyword evidence="7" id="KW-1185">Reference proteome</keyword>
<feature type="domain" description="IclR-ED" evidence="5">
    <location>
        <begin position="69"/>
        <end position="255"/>
    </location>
</feature>
<dbReference type="SUPFAM" id="SSF46785">
    <property type="entry name" value="Winged helix' DNA-binding domain"/>
    <property type="match status" value="1"/>
</dbReference>
<evidence type="ECO:0000256" key="1">
    <source>
        <dbReference type="ARBA" id="ARBA00023015"/>
    </source>
</evidence>
<sequence>MATSQPRAARKGIQVIARAASVLRALENEQDGLSLGQIAKVTDLSRSTVQRIVDALVEEHLLIGASPTSRVKLGPAILRMASNSSFNFVEFIRPYIVELSKNTGETVDVSEMQKKRTVFVDQVTGRARLNIVSPIGEAFPLHCLASGKAMLARCSDEEALKIIGSKNLERHTDATIIKPQALLKELAKVRKTGVAFDHEEHLEGVSAVGVAVQEPGGTLYAISIPVPTVRFRRSKRQLQDALLQCRDEIIQEIEN</sequence>
<reference evidence="6 7" key="1">
    <citation type="submission" date="2023-10" db="EMBL/GenBank/DDBJ databases">
        <title>Two novel species belonging to the OM43/NOR5 clade.</title>
        <authorList>
            <person name="Park M."/>
        </authorList>
    </citation>
    <scope>NUCLEOTIDE SEQUENCE [LARGE SCALE GENOMIC DNA]</scope>
    <source>
        <strain evidence="6 7">IMCC43200</strain>
    </source>
</reference>
<protein>
    <submittedName>
        <fullName evidence="6">IclR family transcriptional regulator</fullName>
    </submittedName>
</protein>
<dbReference type="EMBL" id="CP136864">
    <property type="protein sequence ID" value="WOJ91955.1"/>
    <property type="molecule type" value="Genomic_DNA"/>
</dbReference>
<dbReference type="PANTHER" id="PTHR30136:SF35">
    <property type="entry name" value="HTH-TYPE TRANSCRIPTIONAL REGULATOR RV1719"/>
    <property type="match status" value="1"/>
</dbReference>
<dbReference type="InterPro" id="IPR005471">
    <property type="entry name" value="Tscrpt_reg_IclR_N"/>
</dbReference>
<keyword evidence="2" id="KW-0238">DNA-binding</keyword>
<dbReference type="InterPro" id="IPR036390">
    <property type="entry name" value="WH_DNA-bd_sf"/>
</dbReference>
<dbReference type="Proteomes" id="UP001626537">
    <property type="component" value="Chromosome"/>
</dbReference>
<evidence type="ECO:0000313" key="7">
    <source>
        <dbReference type="Proteomes" id="UP001626537"/>
    </source>
</evidence>
<dbReference type="Gene3D" id="3.30.450.40">
    <property type="match status" value="1"/>
</dbReference>
<dbReference type="Pfam" id="PF09339">
    <property type="entry name" value="HTH_IclR"/>
    <property type="match status" value="1"/>
</dbReference>
<dbReference type="InterPro" id="IPR014757">
    <property type="entry name" value="Tscrpt_reg_IclR_C"/>
</dbReference>
<dbReference type="PANTHER" id="PTHR30136">
    <property type="entry name" value="HELIX-TURN-HELIX TRANSCRIPTIONAL REGULATOR, ICLR FAMILY"/>
    <property type="match status" value="1"/>
</dbReference>
<dbReference type="Pfam" id="PF01614">
    <property type="entry name" value="IclR_C"/>
    <property type="match status" value="1"/>
</dbReference>
<dbReference type="InterPro" id="IPR029016">
    <property type="entry name" value="GAF-like_dom_sf"/>
</dbReference>
<evidence type="ECO:0000259" key="5">
    <source>
        <dbReference type="PROSITE" id="PS51078"/>
    </source>
</evidence>
<keyword evidence="3" id="KW-0804">Transcription</keyword>
<dbReference type="SMART" id="SM00346">
    <property type="entry name" value="HTH_ICLR"/>
    <property type="match status" value="1"/>
</dbReference>
<dbReference type="RefSeq" id="WP_407346521.1">
    <property type="nucleotide sequence ID" value="NZ_CP136864.1"/>
</dbReference>
<proteinExistence type="predicted"/>
<evidence type="ECO:0000256" key="3">
    <source>
        <dbReference type="ARBA" id="ARBA00023163"/>
    </source>
</evidence>
<dbReference type="PROSITE" id="PS51078">
    <property type="entry name" value="ICLR_ED"/>
    <property type="match status" value="1"/>
</dbReference>
<dbReference type="InterPro" id="IPR050707">
    <property type="entry name" value="HTH_MetabolicPath_Reg"/>
</dbReference>
<evidence type="ECO:0000313" key="6">
    <source>
        <dbReference type="EMBL" id="WOJ91955.1"/>
    </source>
</evidence>
<keyword evidence="1" id="KW-0805">Transcription regulation</keyword>
<dbReference type="Gene3D" id="1.10.10.10">
    <property type="entry name" value="Winged helix-like DNA-binding domain superfamily/Winged helix DNA-binding domain"/>
    <property type="match status" value="1"/>
</dbReference>
<feature type="domain" description="HTH iclR-type" evidence="4">
    <location>
        <begin position="13"/>
        <end position="75"/>
    </location>
</feature>
<dbReference type="InterPro" id="IPR036388">
    <property type="entry name" value="WH-like_DNA-bd_sf"/>
</dbReference>
<gene>
    <name evidence="6" type="ORF">R0135_09145</name>
</gene>
<accession>A0ABZ0HYN2</accession>
<organism evidence="6 7">
    <name type="scientific">Congregibacter variabilis</name>
    <dbReference type="NCBI Taxonomy" id="3081200"/>
    <lineage>
        <taxon>Bacteria</taxon>
        <taxon>Pseudomonadati</taxon>
        <taxon>Pseudomonadota</taxon>
        <taxon>Gammaproteobacteria</taxon>
        <taxon>Cellvibrionales</taxon>
        <taxon>Halieaceae</taxon>
        <taxon>Congregibacter</taxon>
    </lineage>
</organism>
<evidence type="ECO:0000256" key="2">
    <source>
        <dbReference type="ARBA" id="ARBA00023125"/>
    </source>
</evidence>
<evidence type="ECO:0000259" key="4">
    <source>
        <dbReference type="PROSITE" id="PS51077"/>
    </source>
</evidence>
<name>A0ABZ0HYN2_9GAMM</name>
<dbReference type="SUPFAM" id="SSF55781">
    <property type="entry name" value="GAF domain-like"/>
    <property type="match status" value="1"/>
</dbReference>